<reference evidence="4 5" key="1">
    <citation type="submission" date="2018-04" db="EMBL/GenBank/DDBJ databases">
        <title>Genomic Encyclopedia of Type Strains, Phase IV (KMG-IV): sequencing the most valuable type-strain genomes for metagenomic binning, comparative biology and taxonomic classification.</title>
        <authorList>
            <person name="Goeker M."/>
        </authorList>
    </citation>
    <scope>NUCLEOTIDE SEQUENCE [LARGE SCALE GENOMIC DNA]</scope>
    <source>
        <strain evidence="4 5">DSM 45771</strain>
    </source>
</reference>
<dbReference type="PANTHER" id="PTHR43156">
    <property type="entry name" value="STAGE II SPORULATION PROTEIN E-RELATED"/>
    <property type="match status" value="1"/>
</dbReference>
<protein>
    <submittedName>
        <fullName evidence="4">Serine phosphatase RsbU (Regulator of sigma subunit)</fullName>
    </submittedName>
</protein>
<dbReference type="Pfam" id="PF01590">
    <property type="entry name" value="GAF"/>
    <property type="match status" value="1"/>
</dbReference>
<dbReference type="RefSeq" id="WP_133252028.1">
    <property type="nucleotide sequence ID" value="NZ_QEKW01000016.1"/>
</dbReference>
<keyword evidence="1" id="KW-0378">Hydrolase</keyword>
<dbReference type="InterPro" id="IPR001932">
    <property type="entry name" value="PPM-type_phosphatase-like_dom"/>
</dbReference>
<keyword evidence="5" id="KW-1185">Reference proteome</keyword>
<comment type="caution">
    <text evidence="4">The sequence shown here is derived from an EMBL/GenBank/DDBJ whole genome shotgun (WGS) entry which is preliminary data.</text>
</comment>
<dbReference type="Proteomes" id="UP000245639">
    <property type="component" value="Unassembled WGS sequence"/>
</dbReference>
<dbReference type="SMART" id="SM00331">
    <property type="entry name" value="PP2C_SIG"/>
    <property type="match status" value="1"/>
</dbReference>
<dbReference type="PANTHER" id="PTHR43156:SF2">
    <property type="entry name" value="STAGE II SPORULATION PROTEIN E"/>
    <property type="match status" value="1"/>
</dbReference>
<accession>A0A2U1EYX1</accession>
<dbReference type="SMART" id="SM00065">
    <property type="entry name" value="GAF"/>
    <property type="match status" value="1"/>
</dbReference>
<evidence type="ECO:0000259" key="2">
    <source>
        <dbReference type="SMART" id="SM00065"/>
    </source>
</evidence>
<dbReference type="OrthoDB" id="118142at2"/>
<dbReference type="EMBL" id="QEKW01000016">
    <property type="protein sequence ID" value="PVZ04940.1"/>
    <property type="molecule type" value="Genomic_DNA"/>
</dbReference>
<feature type="domain" description="GAF" evidence="2">
    <location>
        <begin position="39"/>
        <end position="185"/>
    </location>
</feature>
<feature type="domain" description="PPM-type phosphatase" evidence="3">
    <location>
        <begin position="223"/>
        <end position="450"/>
    </location>
</feature>
<evidence type="ECO:0000259" key="3">
    <source>
        <dbReference type="SMART" id="SM00331"/>
    </source>
</evidence>
<name>A0A2U1EYX1_9PSEU</name>
<dbReference type="AlphaFoldDB" id="A0A2U1EYX1"/>
<proteinExistence type="predicted"/>
<gene>
    <name evidence="4" type="ORF">C8D89_11644</name>
</gene>
<dbReference type="InterPro" id="IPR029016">
    <property type="entry name" value="GAF-like_dom_sf"/>
</dbReference>
<dbReference type="InterPro" id="IPR036457">
    <property type="entry name" value="PPM-type-like_dom_sf"/>
</dbReference>
<evidence type="ECO:0000313" key="5">
    <source>
        <dbReference type="Proteomes" id="UP000245639"/>
    </source>
</evidence>
<organism evidence="4 5">
    <name type="scientific">Actinomycetospora cinnamomea</name>
    <dbReference type="NCBI Taxonomy" id="663609"/>
    <lineage>
        <taxon>Bacteria</taxon>
        <taxon>Bacillati</taxon>
        <taxon>Actinomycetota</taxon>
        <taxon>Actinomycetes</taxon>
        <taxon>Pseudonocardiales</taxon>
        <taxon>Pseudonocardiaceae</taxon>
        <taxon>Actinomycetospora</taxon>
    </lineage>
</organism>
<evidence type="ECO:0000256" key="1">
    <source>
        <dbReference type="ARBA" id="ARBA00022801"/>
    </source>
</evidence>
<dbReference type="SUPFAM" id="SSF55781">
    <property type="entry name" value="GAF domain-like"/>
    <property type="match status" value="1"/>
</dbReference>
<dbReference type="InterPro" id="IPR003018">
    <property type="entry name" value="GAF"/>
</dbReference>
<dbReference type="GO" id="GO:0016791">
    <property type="term" value="F:phosphatase activity"/>
    <property type="evidence" value="ECO:0007669"/>
    <property type="project" value="TreeGrafter"/>
</dbReference>
<dbReference type="Gene3D" id="3.30.450.40">
    <property type="match status" value="1"/>
</dbReference>
<dbReference type="Pfam" id="PF07228">
    <property type="entry name" value="SpoIIE"/>
    <property type="match status" value="1"/>
</dbReference>
<evidence type="ECO:0000313" key="4">
    <source>
        <dbReference type="EMBL" id="PVZ04940.1"/>
    </source>
</evidence>
<dbReference type="InterPro" id="IPR052016">
    <property type="entry name" value="Bact_Sigma-Reg"/>
</dbReference>
<sequence length="457" mass="48946">MGTSRTAALHADGLTAAACLDLTDPARLRALADAGLSADPDPDMELFAGRVRRWLGVPIALVSLVRPDEQVFPGAAGLPEPVSWERRTPLTHSFCQHVVLTAQPLIVEDAREHELVADNGAVRDLAVVAYAGFPLTDAAGNVLGSLCAIDHVPRRWDPAQLGALEDLARMCSVALRLRLATVDAERERRRRDELDVRLRQQLQHRTTATHTLQRAMLTTLPRVDGLAMAAHYAPADAREDVGGDWYDVVRLPAAGDGSEGGDDVLVLSVGDIAGHTLSAATEMGQVRSMLRQAAWDRAGRAPSQVVAAFEDANETVGPRARGTLVLAHLRRAPDGTTMLTWSNAGHPPPILVAPGRPPRLLAGCDPMFGFPHLLPRPRADAREPVPEGSLLFLHTDGLVERRGGDLDAGTDRLLGTLARLRDEDVATLPERVVAELSPGEDDVVALAVRLGEGYSAA</sequence>
<dbReference type="Gene3D" id="3.60.40.10">
    <property type="entry name" value="PPM-type phosphatase domain"/>
    <property type="match status" value="1"/>
</dbReference>